<dbReference type="GO" id="GO:0042910">
    <property type="term" value="F:xenobiotic transmembrane transporter activity"/>
    <property type="evidence" value="ECO:0007669"/>
    <property type="project" value="InterPro"/>
</dbReference>
<keyword evidence="3" id="KW-0050">Antiport</keyword>
<dbReference type="OrthoDB" id="9776324at2"/>
<dbReference type="Proteomes" id="UP000031937">
    <property type="component" value="Unassembled WGS sequence"/>
</dbReference>
<dbReference type="EMBL" id="JPIT01000031">
    <property type="protein sequence ID" value="KIO43532.1"/>
    <property type="molecule type" value="Genomic_DNA"/>
</dbReference>
<name>A0A0C3MGS1_9PORP</name>
<evidence type="ECO:0000313" key="13">
    <source>
        <dbReference type="Proteomes" id="UP000031937"/>
    </source>
</evidence>
<accession>A0A0C3MGS1</accession>
<dbReference type="InterPro" id="IPR002528">
    <property type="entry name" value="MATE_fam"/>
</dbReference>
<keyword evidence="6 10" id="KW-1133">Transmembrane helix</keyword>
<evidence type="ECO:0000256" key="2">
    <source>
        <dbReference type="ARBA" id="ARBA00022448"/>
    </source>
</evidence>
<gene>
    <name evidence="12" type="ORF">BA92_04385</name>
    <name evidence="11" type="ORF">IE90_10400</name>
</gene>
<dbReference type="PANTHER" id="PTHR43298">
    <property type="entry name" value="MULTIDRUG RESISTANCE PROTEIN NORM-RELATED"/>
    <property type="match status" value="1"/>
</dbReference>
<feature type="transmembrane region" description="Helical" evidence="10">
    <location>
        <begin position="364"/>
        <end position="380"/>
    </location>
</feature>
<proteinExistence type="predicted"/>
<evidence type="ECO:0000313" key="12">
    <source>
        <dbReference type="EMBL" id="KIO45703.1"/>
    </source>
</evidence>
<dbReference type="NCBIfam" id="TIGR00797">
    <property type="entry name" value="matE"/>
    <property type="match status" value="1"/>
</dbReference>
<feature type="transmembrane region" description="Helical" evidence="10">
    <location>
        <begin position="194"/>
        <end position="215"/>
    </location>
</feature>
<sequence>MTKSIDLTVGPISRTMLLFAVPMIVGNLLQQFYNVADTLIVGRYLGADALAAVGSAYTLMIFLTSVLLGLCMGSGAIFSLRYGAKDGVALRRSIYVSLVLISLVTVVLNIAVFTWIDQIIGVLQVPEELYDLMYDYLWVIFWGIGFTFVYNFYASLLRAIGNSIVPLWFLAIAVVLNIVFDLLFILVFDWGVMGAGVATVISQAVSAIGLCIYAVQRFPELRIRRTDMHLDWPTIREITSYSMLTCAQQSVMNFGILMIQGLINSFGTAVMAAFAAAVKIDSFAYMPVQDFGNAFSTFIAQNFGAKQTDRIRRGIRSAIMTTTVFCVIISVLVFLFARPLMLIFVRPDETEIISIGVQYLRVEGVFYCGIGCLFLLYGFYRAVRKPAMSVVLTVISLGTRVILAYVLANIPSIGVVGIWWAIPIGWFLADIIGLAYYRKTINEYRLRNEIN</sequence>
<evidence type="ECO:0000256" key="5">
    <source>
        <dbReference type="ARBA" id="ARBA00022692"/>
    </source>
</evidence>
<evidence type="ECO:0000313" key="11">
    <source>
        <dbReference type="EMBL" id="KIO43532.1"/>
    </source>
</evidence>
<keyword evidence="5 10" id="KW-0812">Transmembrane</keyword>
<dbReference type="GO" id="GO:0006811">
    <property type="term" value="P:monoatomic ion transport"/>
    <property type="evidence" value="ECO:0007669"/>
    <property type="project" value="UniProtKB-KW"/>
</dbReference>
<keyword evidence="4" id="KW-1003">Cell membrane</keyword>
<keyword evidence="14" id="KW-1185">Reference proteome</keyword>
<evidence type="ECO:0000256" key="10">
    <source>
        <dbReference type="SAM" id="Phobius"/>
    </source>
</evidence>
<evidence type="ECO:0000256" key="3">
    <source>
        <dbReference type="ARBA" id="ARBA00022449"/>
    </source>
</evidence>
<feature type="transmembrane region" description="Helical" evidence="10">
    <location>
        <begin position="12"/>
        <end position="29"/>
    </location>
</feature>
<evidence type="ECO:0000256" key="6">
    <source>
        <dbReference type="ARBA" id="ARBA00022989"/>
    </source>
</evidence>
<protein>
    <recommendedName>
        <fullName evidence="9">Multidrug-efflux transporter</fullName>
    </recommendedName>
</protein>
<dbReference type="RefSeq" id="WP_041503741.1">
    <property type="nucleotide sequence ID" value="NZ_JPIT01000031.1"/>
</dbReference>
<dbReference type="PANTHER" id="PTHR43298:SF2">
    <property type="entry name" value="FMN_FAD EXPORTER YEEO-RELATED"/>
    <property type="match status" value="1"/>
</dbReference>
<reference evidence="12 14" key="1">
    <citation type="submission" date="2014-07" db="EMBL/GenBank/DDBJ databases">
        <title>Porphyromonadaceae bacterium OUH 308042 = ATCC BAA-2681 = DSM 28342 draft genome.</title>
        <authorList>
            <person name="Sydenham T.V."/>
            <person name="Hasman H."/>
            <person name="Justensen U.S."/>
        </authorList>
    </citation>
    <scope>NUCLEOTIDE SEQUENCE [LARGE SCALE GENOMIC DNA]</scope>
    <source>
        <strain evidence="12 14">OUH 308042</strain>
    </source>
</reference>
<dbReference type="Pfam" id="PF01554">
    <property type="entry name" value="MatE"/>
    <property type="match status" value="2"/>
</dbReference>
<evidence type="ECO:0000256" key="8">
    <source>
        <dbReference type="ARBA" id="ARBA00023136"/>
    </source>
</evidence>
<evidence type="ECO:0000256" key="9">
    <source>
        <dbReference type="ARBA" id="ARBA00031636"/>
    </source>
</evidence>
<dbReference type="InterPro" id="IPR048279">
    <property type="entry name" value="MdtK-like"/>
</dbReference>
<evidence type="ECO:0000256" key="7">
    <source>
        <dbReference type="ARBA" id="ARBA00023065"/>
    </source>
</evidence>
<feature type="transmembrane region" description="Helical" evidence="10">
    <location>
        <begin position="413"/>
        <end position="437"/>
    </location>
</feature>
<evidence type="ECO:0000313" key="14">
    <source>
        <dbReference type="Proteomes" id="UP000031980"/>
    </source>
</evidence>
<feature type="transmembrane region" description="Helical" evidence="10">
    <location>
        <begin position="318"/>
        <end position="344"/>
    </location>
</feature>
<evidence type="ECO:0000256" key="4">
    <source>
        <dbReference type="ARBA" id="ARBA00022475"/>
    </source>
</evidence>
<feature type="transmembrane region" description="Helical" evidence="10">
    <location>
        <begin position="165"/>
        <end position="188"/>
    </location>
</feature>
<dbReference type="InterPro" id="IPR050222">
    <property type="entry name" value="MATE_MdtK"/>
</dbReference>
<comment type="subcellular location">
    <subcellularLocation>
        <location evidence="1">Cell membrane</location>
        <topology evidence="1">Multi-pass membrane protein</topology>
    </subcellularLocation>
</comment>
<evidence type="ECO:0000256" key="1">
    <source>
        <dbReference type="ARBA" id="ARBA00004651"/>
    </source>
</evidence>
<comment type="caution">
    <text evidence="12">The sequence shown here is derived from an EMBL/GenBank/DDBJ whole genome shotgun (WGS) entry which is preliminary data.</text>
</comment>
<keyword evidence="2" id="KW-0813">Transport</keyword>
<keyword evidence="8 10" id="KW-0472">Membrane</keyword>
<dbReference type="PIRSF" id="PIRSF006603">
    <property type="entry name" value="DinF"/>
    <property type="match status" value="1"/>
</dbReference>
<dbReference type="GO" id="GO:0005886">
    <property type="term" value="C:plasma membrane"/>
    <property type="evidence" value="ECO:0007669"/>
    <property type="project" value="UniProtKB-SubCell"/>
</dbReference>
<dbReference type="Proteomes" id="UP000031980">
    <property type="component" value="Unassembled WGS sequence"/>
</dbReference>
<organism evidence="12 14">
    <name type="scientific">Sanguibacteroides justesenii</name>
    <dbReference type="NCBI Taxonomy" id="1547597"/>
    <lineage>
        <taxon>Bacteria</taxon>
        <taxon>Pseudomonadati</taxon>
        <taxon>Bacteroidota</taxon>
        <taxon>Bacteroidia</taxon>
        <taxon>Bacteroidales</taxon>
        <taxon>Porphyromonadaceae</taxon>
        <taxon>Sanguibacteroides</taxon>
    </lineage>
</organism>
<feature type="transmembrane region" description="Helical" evidence="10">
    <location>
        <begin position="94"/>
        <end position="116"/>
    </location>
</feature>
<dbReference type="CDD" id="cd13138">
    <property type="entry name" value="MATE_yoeA_like"/>
    <property type="match status" value="1"/>
</dbReference>
<dbReference type="EMBL" id="JPIU01000037">
    <property type="protein sequence ID" value="KIO45703.1"/>
    <property type="molecule type" value="Genomic_DNA"/>
</dbReference>
<reference evidence="11 13" key="2">
    <citation type="submission" date="2014-07" db="EMBL/GenBank/DDBJ databases">
        <title>Porphyromonadaceae bacterium OUH 334697 = ATCC BAA-2682 = DSM 28341 draft genome.</title>
        <authorList>
            <person name="Sydenham T.V."/>
            <person name="Hasman H."/>
            <person name="Justesen U.S."/>
        </authorList>
    </citation>
    <scope>NUCLEOTIDE SEQUENCE [LARGE SCALE GENOMIC DNA]</scope>
    <source>
        <strain evidence="11 13">OUH 334697</strain>
    </source>
</reference>
<keyword evidence="7" id="KW-0406">Ion transport</keyword>
<feature type="transmembrane region" description="Helical" evidence="10">
    <location>
        <begin position="387"/>
        <end position="407"/>
    </location>
</feature>
<feature type="transmembrane region" description="Helical" evidence="10">
    <location>
        <begin position="49"/>
        <end position="82"/>
    </location>
</feature>
<feature type="transmembrane region" description="Helical" evidence="10">
    <location>
        <begin position="136"/>
        <end position="153"/>
    </location>
</feature>
<dbReference type="GO" id="GO:0015297">
    <property type="term" value="F:antiporter activity"/>
    <property type="evidence" value="ECO:0007669"/>
    <property type="project" value="UniProtKB-KW"/>
</dbReference>
<dbReference type="AlphaFoldDB" id="A0A0C3MGS1"/>